<evidence type="ECO:0000256" key="1">
    <source>
        <dbReference type="SAM" id="MobiDB-lite"/>
    </source>
</evidence>
<evidence type="ECO:0000313" key="4">
    <source>
        <dbReference type="Proteomes" id="UP001302321"/>
    </source>
</evidence>
<feature type="compositionally biased region" description="Low complexity" evidence="1">
    <location>
        <begin position="129"/>
        <end position="139"/>
    </location>
</feature>
<keyword evidence="2" id="KW-0472">Membrane</keyword>
<protein>
    <recommendedName>
        <fullName evidence="5">Fucose-specific lectin</fullName>
    </recommendedName>
</protein>
<comment type="caution">
    <text evidence="3">The sequence shown here is derived from an EMBL/GenBank/DDBJ whole genome shotgun (WGS) entry which is preliminary data.</text>
</comment>
<evidence type="ECO:0008006" key="5">
    <source>
        <dbReference type="Google" id="ProtNLM"/>
    </source>
</evidence>
<dbReference type="EMBL" id="MU866196">
    <property type="protein sequence ID" value="KAK4176458.1"/>
    <property type="molecule type" value="Genomic_DNA"/>
</dbReference>
<dbReference type="Proteomes" id="UP001302321">
    <property type="component" value="Unassembled WGS sequence"/>
</dbReference>
<dbReference type="AlphaFoldDB" id="A0AAN6W7J0"/>
<feature type="transmembrane region" description="Helical" evidence="2">
    <location>
        <begin position="77"/>
        <end position="100"/>
    </location>
</feature>
<dbReference type="Gene3D" id="2.120.10.70">
    <property type="entry name" value="Fucose-specific lectin"/>
    <property type="match status" value="1"/>
</dbReference>
<accession>A0AAN6W7J0</accession>
<proteinExistence type="predicted"/>
<keyword evidence="2" id="KW-0812">Transmembrane</keyword>
<keyword evidence="4" id="KW-1185">Reference proteome</keyword>
<feature type="region of interest" description="Disordered" evidence="1">
    <location>
        <begin position="102"/>
        <end position="140"/>
    </location>
</feature>
<evidence type="ECO:0000313" key="3">
    <source>
        <dbReference type="EMBL" id="KAK4176458.1"/>
    </source>
</evidence>
<keyword evidence="2" id="KW-1133">Transmembrane helix</keyword>
<gene>
    <name evidence="3" type="ORF">QBC36DRAFT_238824</name>
</gene>
<reference evidence="3" key="1">
    <citation type="journal article" date="2023" name="Mol. Phylogenet. Evol.">
        <title>Genome-scale phylogeny and comparative genomics of the fungal order Sordariales.</title>
        <authorList>
            <person name="Hensen N."/>
            <person name="Bonometti L."/>
            <person name="Westerberg I."/>
            <person name="Brannstrom I.O."/>
            <person name="Guillou S."/>
            <person name="Cros-Aarteil S."/>
            <person name="Calhoun S."/>
            <person name="Haridas S."/>
            <person name="Kuo A."/>
            <person name="Mondo S."/>
            <person name="Pangilinan J."/>
            <person name="Riley R."/>
            <person name="LaButti K."/>
            <person name="Andreopoulos B."/>
            <person name="Lipzen A."/>
            <person name="Chen C."/>
            <person name="Yan M."/>
            <person name="Daum C."/>
            <person name="Ng V."/>
            <person name="Clum A."/>
            <person name="Steindorff A."/>
            <person name="Ohm R.A."/>
            <person name="Martin F."/>
            <person name="Silar P."/>
            <person name="Natvig D.O."/>
            <person name="Lalanne C."/>
            <person name="Gautier V."/>
            <person name="Ament-Velasquez S.L."/>
            <person name="Kruys A."/>
            <person name="Hutchinson M.I."/>
            <person name="Powell A.J."/>
            <person name="Barry K."/>
            <person name="Miller A.N."/>
            <person name="Grigoriev I.V."/>
            <person name="Debuchy R."/>
            <person name="Gladieux P."/>
            <person name="Hiltunen Thoren M."/>
            <person name="Johannesson H."/>
        </authorList>
    </citation>
    <scope>NUCLEOTIDE SEQUENCE</scope>
    <source>
        <strain evidence="3">CBS 892.96</strain>
    </source>
</reference>
<reference evidence="3" key="2">
    <citation type="submission" date="2023-05" db="EMBL/GenBank/DDBJ databases">
        <authorList>
            <consortium name="Lawrence Berkeley National Laboratory"/>
            <person name="Steindorff A."/>
            <person name="Hensen N."/>
            <person name="Bonometti L."/>
            <person name="Westerberg I."/>
            <person name="Brannstrom I.O."/>
            <person name="Guillou S."/>
            <person name="Cros-Aarteil S."/>
            <person name="Calhoun S."/>
            <person name="Haridas S."/>
            <person name="Kuo A."/>
            <person name="Mondo S."/>
            <person name="Pangilinan J."/>
            <person name="Riley R."/>
            <person name="Labutti K."/>
            <person name="Andreopoulos B."/>
            <person name="Lipzen A."/>
            <person name="Chen C."/>
            <person name="Yanf M."/>
            <person name="Daum C."/>
            <person name="Ng V."/>
            <person name="Clum A."/>
            <person name="Ohm R."/>
            <person name="Martin F."/>
            <person name="Silar P."/>
            <person name="Natvig D."/>
            <person name="Lalanne C."/>
            <person name="Gautier V."/>
            <person name="Ament-Velasquez S.L."/>
            <person name="Kruys A."/>
            <person name="Hutchinson M.I."/>
            <person name="Powell A.J."/>
            <person name="Barry K."/>
            <person name="Miller A.N."/>
            <person name="Grigoriev I.V."/>
            <person name="Debuchy R."/>
            <person name="Gladieux P."/>
            <person name="Thoren M.H."/>
            <person name="Johannesson H."/>
        </authorList>
    </citation>
    <scope>NUCLEOTIDE SEQUENCE</scope>
    <source>
        <strain evidence="3">CBS 892.96</strain>
    </source>
</reference>
<evidence type="ECO:0000256" key="2">
    <source>
        <dbReference type="SAM" id="Phobius"/>
    </source>
</evidence>
<name>A0AAN6W7J0_9PEZI</name>
<feature type="compositionally biased region" description="Polar residues" evidence="1">
    <location>
        <begin position="103"/>
        <end position="121"/>
    </location>
</feature>
<sequence>MVMTTHRSLYSDLPETVPRRDDFPEVVSEDAPQVVERSGEVAKYLVHTHIHSVESGSDDASGKEPPERRILGLRRNIFFILAIIGAVFVIGTVVGTAVGVTASQRNSPSPATIPLTTNDDTPPSPAPNNPNNASPPSAAIDFSPLPSNISPASALSSANFTDPKTNLVHLHVYSQTPPPSNSLLVSVWNSSARIWTTYSISALLPSTYDLLPSTTISAYAYTNPTFQAGVLVLTSDFVIHQFTTTDSSMKSGWKHGPVGQGDGILTVGRENRKFGMVRPQCGVGEDCRRFFPPAAVAYQDNGGVVWAFNVKDMRKMEVGKGRANTEVGLVSLVEPGNEKGFNVSDIYWRVAFVPEGERELRGWMSDKEMKSATLGQMASEPAGHNMAAFSYDLVNQMIVTLEDGGGRLGVRTLNGVGNQWTLANSGDDDDPAGLGDQKGNVTFTAVAGNSEKRVFGMVNGNIHEWRFSSGRPREWEYVGRVSTSPVLTG</sequence>
<organism evidence="3 4">
    <name type="scientific">Triangularia setosa</name>
    <dbReference type="NCBI Taxonomy" id="2587417"/>
    <lineage>
        <taxon>Eukaryota</taxon>
        <taxon>Fungi</taxon>
        <taxon>Dikarya</taxon>
        <taxon>Ascomycota</taxon>
        <taxon>Pezizomycotina</taxon>
        <taxon>Sordariomycetes</taxon>
        <taxon>Sordariomycetidae</taxon>
        <taxon>Sordariales</taxon>
        <taxon>Podosporaceae</taxon>
        <taxon>Triangularia</taxon>
    </lineage>
</organism>
<dbReference type="SUPFAM" id="SSF89372">
    <property type="entry name" value="Fucose-specific lectin"/>
    <property type="match status" value="1"/>
</dbReference>